<evidence type="ECO:0000256" key="3">
    <source>
        <dbReference type="ARBA" id="ARBA00013085"/>
    </source>
</evidence>
<accession>A0A6V7RDU6</accession>
<feature type="domain" description="PHP" evidence="10">
    <location>
        <begin position="62"/>
        <end position="257"/>
    </location>
</feature>
<dbReference type="GO" id="GO:0000105">
    <property type="term" value="P:L-histidine biosynthetic process"/>
    <property type="evidence" value="ECO:0007669"/>
    <property type="project" value="UniProtKB-UniRule"/>
</dbReference>
<evidence type="ECO:0000256" key="5">
    <source>
        <dbReference type="ARBA" id="ARBA00022801"/>
    </source>
</evidence>
<evidence type="ECO:0000313" key="12">
    <source>
        <dbReference type="Proteomes" id="UP000521032"/>
    </source>
</evidence>
<dbReference type="SUPFAM" id="SSF89550">
    <property type="entry name" value="PHP domain-like"/>
    <property type="match status" value="1"/>
</dbReference>
<dbReference type="UniPathway" id="UPA00031">
    <property type="reaction ID" value="UER00013"/>
</dbReference>
<dbReference type="Pfam" id="PF02811">
    <property type="entry name" value="PHP"/>
    <property type="match status" value="1"/>
</dbReference>
<dbReference type="PANTHER" id="PTHR21039:SF0">
    <property type="entry name" value="HISTIDINOL-PHOSPHATASE"/>
    <property type="match status" value="1"/>
</dbReference>
<organism evidence="11 12">
    <name type="scientific">Phocicoccus schoeneichii</name>
    <dbReference type="NCBI Taxonomy" id="1812261"/>
    <lineage>
        <taxon>Bacteria</taxon>
        <taxon>Bacillati</taxon>
        <taxon>Bacillota</taxon>
        <taxon>Bacilli</taxon>
        <taxon>Bacillales</taxon>
        <taxon>Salinicoccaceae</taxon>
        <taxon>Phocicoccus</taxon>
    </lineage>
</organism>
<keyword evidence="6 8" id="KW-0368">Histidine biosynthesis</keyword>
<keyword evidence="4 8" id="KW-0028">Amino-acid biosynthesis</keyword>
<evidence type="ECO:0000256" key="8">
    <source>
        <dbReference type="RuleBase" id="RU366003"/>
    </source>
</evidence>
<evidence type="ECO:0000259" key="10">
    <source>
        <dbReference type="Pfam" id="PF02811"/>
    </source>
</evidence>
<keyword evidence="12" id="KW-1185">Reference proteome</keyword>
<dbReference type="InterPro" id="IPR010140">
    <property type="entry name" value="Histidinol_P_phosphatase_HisJ"/>
</dbReference>
<name>A0A6V7RDU6_9BACL</name>
<evidence type="ECO:0000313" key="11">
    <source>
        <dbReference type="EMBL" id="CAD2075233.1"/>
    </source>
</evidence>
<dbReference type="AlphaFoldDB" id="A0A6V7RDU6"/>
<evidence type="ECO:0000256" key="4">
    <source>
        <dbReference type="ARBA" id="ARBA00022605"/>
    </source>
</evidence>
<sequence length="355" mass="41974">MKIDMHVHLEEGPYSNRFFKKTIKSIYEIEGKKDKRSIYDMTEKSELFLKRMQEGDYSEWWMDHYLKAAIKNEVKVVGIIDHLYRFYEAKQYYKKYMDISKSKDGKIQARWLNQVMWHYIDDFIHLVESQKEKWASYGIELRVGIEVDYFDGADEELKNLLEPYEFDYVVGAVHFNDGLMISNPKLLPTFEKIKIEHLYETHYKTTELAIESGLFDMMAHLDNIKILGKVDELQLLYLYEEIAKSLKTHDVVCELNAGMRYHTKLKEVSPSKKFVQIISRHGVPFTTSSDGHFPNDLGKYNKNMRRILRDVGVDEIVGFNKREREYFSLTGEDITDKHMGTQSNKNENEETPTYS</sequence>
<dbReference type="EMBL" id="CAJEWE010000008">
    <property type="protein sequence ID" value="CAD2075233.1"/>
    <property type="molecule type" value="Genomic_DNA"/>
</dbReference>
<comment type="pathway">
    <text evidence="1 8">Amino-acid biosynthesis; L-histidine biosynthesis; L-histidine from 5-phospho-alpha-D-ribose 1-diphosphate: step 8/9.</text>
</comment>
<gene>
    <name evidence="11" type="ORF">JEOSCH030_00827</name>
</gene>
<dbReference type="InterPro" id="IPR016195">
    <property type="entry name" value="Pol/histidinol_Pase-like"/>
</dbReference>
<dbReference type="Proteomes" id="UP000521032">
    <property type="component" value="Unassembled WGS sequence"/>
</dbReference>
<keyword evidence="5 8" id="KW-0378">Hydrolase</keyword>
<dbReference type="RefSeq" id="WP_186086574.1">
    <property type="nucleotide sequence ID" value="NZ_BMDB01000005.1"/>
</dbReference>
<feature type="compositionally biased region" description="Polar residues" evidence="9">
    <location>
        <begin position="340"/>
        <end position="355"/>
    </location>
</feature>
<evidence type="ECO:0000256" key="7">
    <source>
        <dbReference type="ARBA" id="ARBA00049158"/>
    </source>
</evidence>
<dbReference type="PANTHER" id="PTHR21039">
    <property type="entry name" value="HISTIDINOL PHOSPHATASE-RELATED"/>
    <property type="match status" value="1"/>
</dbReference>
<dbReference type="EC" id="3.1.3.15" evidence="3 8"/>
<comment type="catalytic activity">
    <reaction evidence="7 8">
        <text>L-histidinol phosphate + H2O = L-histidinol + phosphate</text>
        <dbReference type="Rhea" id="RHEA:14465"/>
        <dbReference type="ChEBI" id="CHEBI:15377"/>
        <dbReference type="ChEBI" id="CHEBI:43474"/>
        <dbReference type="ChEBI" id="CHEBI:57699"/>
        <dbReference type="ChEBI" id="CHEBI:57980"/>
        <dbReference type="EC" id="3.1.3.15"/>
    </reaction>
</comment>
<evidence type="ECO:0000256" key="9">
    <source>
        <dbReference type="SAM" id="MobiDB-lite"/>
    </source>
</evidence>
<proteinExistence type="inferred from homology"/>
<reference evidence="11 12" key="1">
    <citation type="submission" date="2020-07" db="EMBL/GenBank/DDBJ databases">
        <authorList>
            <person name="Criscuolo A."/>
        </authorList>
    </citation>
    <scope>NUCLEOTIDE SEQUENCE [LARGE SCALE GENOMIC DNA]</scope>
    <source>
        <strain evidence="12">CIP 111030</strain>
    </source>
</reference>
<dbReference type="GO" id="GO:0004401">
    <property type="term" value="F:histidinol-phosphatase activity"/>
    <property type="evidence" value="ECO:0007669"/>
    <property type="project" value="UniProtKB-UniRule"/>
</dbReference>
<evidence type="ECO:0000256" key="6">
    <source>
        <dbReference type="ARBA" id="ARBA00023102"/>
    </source>
</evidence>
<dbReference type="GO" id="GO:0005737">
    <property type="term" value="C:cytoplasm"/>
    <property type="evidence" value="ECO:0007669"/>
    <property type="project" value="TreeGrafter"/>
</dbReference>
<evidence type="ECO:0000256" key="2">
    <source>
        <dbReference type="ARBA" id="ARBA00009152"/>
    </source>
</evidence>
<protein>
    <recommendedName>
        <fullName evidence="3 8">Histidinol-phosphatase</fullName>
        <shortName evidence="8">HolPase</shortName>
        <ecNumber evidence="3 8">3.1.3.15</ecNumber>
    </recommendedName>
</protein>
<feature type="region of interest" description="Disordered" evidence="9">
    <location>
        <begin position="332"/>
        <end position="355"/>
    </location>
</feature>
<dbReference type="Gene3D" id="3.20.20.140">
    <property type="entry name" value="Metal-dependent hydrolases"/>
    <property type="match status" value="1"/>
</dbReference>
<dbReference type="InterPro" id="IPR004013">
    <property type="entry name" value="PHP_dom"/>
</dbReference>
<comment type="similarity">
    <text evidence="2 8">Belongs to the PHP hydrolase family. HisK subfamily.</text>
</comment>
<evidence type="ECO:0000256" key="1">
    <source>
        <dbReference type="ARBA" id="ARBA00004970"/>
    </source>
</evidence>
<comment type="caution">
    <text evidence="11">The sequence shown here is derived from an EMBL/GenBank/DDBJ whole genome shotgun (WGS) entry which is preliminary data.</text>
</comment>
<dbReference type="CDD" id="cd12110">
    <property type="entry name" value="PHP_HisPPase_Hisj_like"/>
    <property type="match status" value="1"/>
</dbReference>